<name>A0A3N0B4Q5_9ACTN</name>
<comment type="caution">
    <text evidence="1">The sequence shown here is derived from an EMBL/GenBank/DDBJ whole genome shotgun (WGS) entry which is preliminary data.</text>
</comment>
<keyword evidence="2" id="KW-1185">Reference proteome</keyword>
<evidence type="ECO:0000313" key="1">
    <source>
        <dbReference type="EMBL" id="RNL42101.1"/>
    </source>
</evidence>
<organism evidence="1 2">
    <name type="scientific">Slackia equolifaciens</name>
    <dbReference type="NCBI Taxonomy" id="498718"/>
    <lineage>
        <taxon>Bacteria</taxon>
        <taxon>Bacillati</taxon>
        <taxon>Actinomycetota</taxon>
        <taxon>Coriobacteriia</taxon>
        <taxon>Eggerthellales</taxon>
        <taxon>Eggerthellaceae</taxon>
        <taxon>Slackia</taxon>
    </lineage>
</organism>
<dbReference type="OrthoDB" id="128089at2"/>
<gene>
    <name evidence="1" type="ORF">DMP06_01450</name>
</gene>
<evidence type="ECO:0000313" key="2">
    <source>
        <dbReference type="Proteomes" id="UP000269591"/>
    </source>
</evidence>
<dbReference type="AlphaFoldDB" id="A0A3N0B4Q5"/>
<proteinExistence type="predicted"/>
<dbReference type="RefSeq" id="WP_123207960.1">
    <property type="nucleotide sequence ID" value="NZ_JBHTHO010000008.1"/>
</dbReference>
<sequence length="96" mass="10610">MTPGFEKFLPRTNDKKEIDLLLEQNGALFPIEVKKSSLPKPHDAKNFNALSPVNRSDVPAELASLKREIGCGSVVCLASDAFPLTENIWSFPVWAI</sequence>
<accession>A0A3N0B4Q5</accession>
<reference evidence="2" key="1">
    <citation type="submission" date="2018-05" db="EMBL/GenBank/DDBJ databases">
        <title>Genome Sequencing of selected type strains of the family Eggerthellaceae.</title>
        <authorList>
            <person name="Danylec N."/>
            <person name="Stoll D.A."/>
            <person name="Doetsch A."/>
            <person name="Huch M."/>
        </authorList>
    </citation>
    <scope>NUCLEOTIDE SEQUENCE [LARGE SCALE GENOMIC DNA]</scope>
    <source>
        <strain evidence="2">DSM 24851</strain>
    </source>
</reference>
<evidence type="ECO:0008006" key="3">
    <source>
        <dbReference type="Google" id="ProtNLM"/>
    </source>
</evidence>
<dbReference type="EMBL" id="QIBX01000001">
    <property type="protein sequence ID" value="RNL42101.1"/>
    <property type="molecule type" value="Genomic_DNA"/>
</dbReference>
<dbReference type="Proteomes" id="UP000269591">
    <property type="component" value="Unassembled WGS sequence"/>
</dbReference>
<protein>
    <recommendedName>
        <fullName evidence="3">DUF4143 domain-containing protein</fullName>
    </recommendedName>
</protein>